<reference evidence="2" key="1">
    <citation type="journal article" date="2023" name="Hortic. Res.">
        <title>A chromosome-level phased genome enabling allele-level studies in sweet orange: a case study on citrus Huanglongbing tolerance.</title>
        <authorList>
            <person name="Wu B."/>
            <person name="Yu Q."/>
            <person name="Deng Z."/>
            <person name="Duan Y."/>
            <person name="Luo F."/>
            <person name="Gmitter F. Jr."/>
        </authorList>
    </citation>
    <scope>NUCLEOTIDE SEQUENCE [LARGE SCALE GENOMIC DNA]</scope>
    <source>
        <strain evidence="2">cv. Valencia</strain>
    </source>
</reference>
<accession>A0ACB8MRA7</accession>
<name>A0ACB8MRA7_CITSI</name>
<keyword evidence="2" id="KW-1185">Reference proteome</keyword>
<proteinExistence type="predicted"/>
<comment type="caution">
    <text evidence="1">The sequence shown here is derived from an EMBL/GenBank/DDBJ whole genome shotgun (WGS) entry which is preliminary data.</text>
</comment>
<dbReference type="Proteomes" id="UP000829398">
    <property type="component" value="Chromosome 3"/>
</dbReference>
<evidence type="ECO:0000313" key="2">
    <source>
        <dbReference type="Proteomes" id="UP000829398"/>
    </source>
</evidence>
<sequence>MENIGAFLGFWERGAQKRSNFEETASRSVKRWASTTVFLSFFMILFIGSFLYWVNVCQQPLSWSPHLLSLTLGSLLREEIFASKSSEESLGECPEYFRWIHKDLEPWKHTGISREMLERAKAHAQFRLVIINGDAYVEKYKNAYQTRDVFTVWGILQLLRLYPGKVPDLELMFSCGDRPVVKKRDYEGANSTSPPPVFHYCGDQESLDIVFPDWSFWGWAETNIRPWNSILEDIKEGNKRTKWINRAPYAYWKGNPYVSIAREDLMKCNVTDKYQWKTRLYVQDWHKEKKQGFEKSKLADQCTHRYKIYVEGQAWSVSEKYILACDSMTLLIEPKYYDFYSRSLVPLQHYWPVRTARKCRDIKFAVEWGNTHTRQARAIGRAGSRYMQEKLKMKYVYDYMFHLLIEYAKLLKFEPRIPNEGKKVCAQKLASSQNGLGKRFMVESMVNSSSETLPCTMPPPFEPLSLEAFFENNEMIKRQVEMREKDSWESLKFG</sequence>
<dbReference type="EMBL" id="CM039172">
    <property type="protein sequence ID" value="KAH9787924.1"/>
    <property type="molecule type" value="Genomic_DNA"/>
</dbReference>
<evidence type="ECO:0000313" key="1">
    <source>
        <dbReference type="EMBL" id="KAH9787924.1"/>
    </source>
</evidence>
<protein>
    <submittedName>
        <fullName evidence="1">CAP10 domain-containing protein</fullName>
    </submittedName>
</protein>
<gene>
    <name evidence="1" type="ORF">KPL71_010745</name>
</gene>
<organism evidence="1 2">
    <name type="scientific">Citrus sinensis</name>
    <name type="common">Sweet orange</name>
    <name type="synonym">Citrus aurantium var. sinensis</name>
    <dbReference type="NCBI Taxonomy" id="2711"/>
    <lineage>
        <taxon>Eukaryota</taxon>
        <taxon>Viridiplantae</taxon>
        <taxon>Streptophyta</taxon>
        <taxon>Embryophyta</taxon>
        <taxon>Tracheophyta</taxon>
        <taxon>Spermatophyta</taxon>
        <taxon>Magnoliopsida</taxon>
        <taxon>eudicotyledons</taxon>
        <taxon>Gunneridae</taxon>
        <taxon>Pentapetalae</taxon>
        <taxon>rosids</taxon>
        <taxon>malvids</taxon>
        <taxon>Sapindales</taxon>
        <taxon>Rutaceae</taxon>
        <taxon>Aurantioideae</taxon>
        <taxon>Citrus</taxon>
    </lineage>
</organism>